<dbReference type="OrthoDB" id="9774523at2"/>
<dbReference type="GO" id="GO:0005737">
    <property type="term" value="C:cytoplasm"/>
    <property type="evidence" value="ECO:0007669"/>
    <property type="project" value="TreeGrafter"/>
</dbReference>
<evidence type="ECO:0000313" key="4">
    <source>
        <dbReference type="Proteomes" id="UP000190135"/>
    </source>
</evidence>
<dbReference type="InterPro" id="IPR036812">
    <property type="entry name" value="NAD(P)_OxRdtase_dom_sf"/>
</dbReference>
<dbReference type="InterPro" id="IPR050791">
    <property type="entry name" value="Aldo-Keto_reductase"/>
</dbReference>
<organism evidence="3 4">
    <name type="scientific">Consotaella salsifontis</name>
    <dbReference type="NCBI Taxonomy" id="1365950"/>
    <lineage>
        <taxon>Bacteria</taxon>
        <taxon>Pseudomonadati</taxon>
        <taxon>Pseudomonadota</taxon>
        <taxon>Alphaproteobacteria</taxon>
        <taxon>Hyphomicrobiales</taxon>
        <taxon>Aurantimonadaceae</taxon>
        <taxon>Consotaella</taxon>
    </lineage>
</organism>
<dbReference type="Gene3D" id="3.20.20.100">
    <property type="entry name" value="NADP-dependent oxidoreductase domain"/>
    <property type="match status" value="1"/>
</dbReference>
<dbReference type="RefSeq" id="WP_078708678.1">
    <property type="nucleotide sequence ID" value="NZ_FUXL01000007.1"/>
</dbReference>
<dbReference type="Pfam" id="PF00248">
    <property type="entry name" value="Aldo_ket_red"/>
    <property type="match status" value="1"/>
</dbReference>
<dbReference type="Proteomes" id="UP000190135">
    <property type="component" value="Unassembled WGS sequence"/>
</dbReference>
<evidence type="ECO:0000313" key="3">
    <source>
        <dbReference type="EMBL" id="SKA18374.1"/>
    </source>
</evidence>
<proteinExistence type="predicted"/>
<dbReference type="PANTHER" id="PTHR43625:SF40">
    <property type="entry name" value="ALDO-KETO REDUCTASE YAKC [NADP(+)]"/>
    <property type="match status" value="1"/>
</dbReference>
<keyword evidence="4" id="KW-1185">Reference proteome</keyword>
<evidence type="ECO:0000259" key="2">
    <source>
        <dbReference type="Pfam" id="PF00248"/>
    </source>
</evidence>
<reference evidence="3 4" key="1">
    <citation type="submission" date="2017-02" db="EMBL/GenBank/DDBJ databases">
        <authorList>
            <person name="Peterson S.W."/>
        </authorList>
    </citation>
    <scope>NUCLEOTIDE SEQUENCE [LARGE SCALE GENOMIC DNA]</scope>
    <source>
        <strain evidence="3 4">USBA 369</strain>
    </source>
</reference>
<dbReference type="SUPFAM" id="SSF51430">
    <property type="entry name" value="NAD(P)-linked oxidoreductase"/>
    <property type="match status" value="1"/>
</dbReference>
<dbReference type="EMBL" id="FUXL01000007">
    <property type="protein sequence ID" value="SKA18374.1"/>
    <property type="molecule type" value="Genomic_DNA"/>
</dbReference>
<protein>
    <submittedName>
        <fullName evidence="3">Predicted oxidoreductase</fullName>
    </submittedName>
</protein>
<dbReference type="CDD" id="cd19076">
    <property type="entry name" value="AKR_AKR13A_13D"/>
    <property type="match status" value="1"/>
</dbReference>
<dbReference type="AlphaFoldDB" id="A0A1T4RQY4"/>
<evidence type="ECO:0000256" key="1">
    <source>
        <dbReference type="ARBA" id="ARBA00023002"/>
    </source>
</evidence>
<dbReference type="PANTHER" id="PTHR43625">
    <property type="entry name" value="AFLATOXIN B1 ALDEHYDE REDUCTASE"/>
    <property type="match status" value="1"/>
</dbReference>
<dbReference type="InterPro" id="IPR023210">
    <property type="entry name" value="NADP_OxRdtase_dom"/>
</dbReference>
<dbReference type="GO" id="GO:0016491">
    <property type="term" value="F:oxidoreductase activity"/>
    <property type="evidence" value="ECO:0007669"/>
    <property type="project" value="UniProtKB-KW"/>
</dbReference>
<feature type="domain" description="NADP-dependent oxidoreductase" evidence="2">
    <location>
        <begin position="15"/>
        <end position="305"/>
    </location>
</feature>
<sequence length="327" mass="35345">MDKRILGRDLEVSAIGLGCMGMSEFYGTGDDAESINVIHRALDLGVTFLDTADMYGVGRNEELVGKALVGHRDRVVLATKFGNVRGPNGERLGISGKPDYVKSACEASLKRLGVEVIDLYYQHRVDPETPIEDTVGAMAELVKEGKVRYLGLSEAGPQTIRRAHAVHPIAALQTEYSLWSRDPEAEILPTVRELGIGFVPYSPLGRGFLTGRFKTEADLPEGDFRRGSPRFSGENFQKNLDLVAKVEEIAKAKGASASQVALAWVLAQGKDIVPIPGTKRIKYLEENVKGAALTLSSEELSALDAAFPKGAAAGTRYPEAGMKMVDL</sequence>
<accession>A0A1T4RQY4</accession>
<dbReference type="STRING" id="1365950.SAMN05428963_107187"/>
<keyword evidence="1" id="KW-0560">Oxidoreductase</keyword>
<gene>
    <name evidence="3" type="ORF">SAMN05428963_107187</name>
</gene>
<name>A0A1T4RQY4_9HYPH</name>